<dbReference type="Proteomes" id="UP001519343">
    <property type="component" value="Unassembled WGS sequence"/>
</dbReference>
<sequence length="126" mass="13976">MGIRNRSNRFQVSGSVGGDSTLNISPGGVTFFQRITASIPAESSLVIKRTRFFFLDDLRLFVDTFPSGAGYVSQSNFNEEIPNSTIYTNNSNLPQLLRIFIGSTNTNALMLNANPSDGWWIEFSIE</sequence>
<comment type="caution">
    <text evidence="1">The sequence shown here is derived from an EMBL/GenBank/DDBJ whole genome shotgun (WGS) entry which is preliminary data.</text>
</comment>
<dbReference type="EMBL" id="JAGGKT010000025">
    <property type="protein sequence ID" value="MBP1934688.1"/>
    <property type="molecule type" value="Genomic_DNA"/>
</dbReference>
<evidence type="ECO:0000313" key="2">
    <source>
        <dbReference type="Proteomes" id="UP001519343"/>
    </source>
</evidence>
<gene>
    <name evidence="1" type="ORF">J2Z37_004708</name>
</gene>
<accession>A0ABS4GWM8</accession>
<name>A0ABS4GWM8_9BACL</name>
<reference evidence="1 2" key="1">
    <citation type="submission" date="2021-03" db="EMBL/GenBank/DDBJ databases">
        <title>Genomic Encyclopedia of Type Strains, Phase IV (KMG-IV): sequencing the most valuable type-strain genomes for metagenomic binning, comparative biology and taxonomic classification.</title>
        <authorList>
            <person name="Goeker M."/>
        </authorList>
    </citation>
    <scope>NUCLEOTIDE SEQUENCE [LARGE SCALE GENOMIC DNA]</scope>
    <source>
        <strain evidence="1 2">DSM 24738</strain>
    </source>
</reference>
<protein>
    <submittedName>
        <fullName evidence="1">Uncharacterized protein</fullName>
    </submittedName>
</protein>
<proteinExistence type="predicted"/>
<evidence type="ECO:0000313" key="1">
    <source>
        <dbReference type="EMBL" id="MBP1934688.1"/>
    </source>
</evidence>
<dbReference type="RefSeq" id="WP_209812674.1">
    <property type="nucleotide sequence ID" value="NZ_JAGGKT010000025.1"/>
</dbReference>
<organism evidence="1 2">
    <name type="scientific">Ammoniphilus resinae</name>
    <dbReference type="NCBI Taxonomy" id="861532"/>
    <lineage>
        <taxon>Bacteria</taxon>
        <taxon>Bacillati</taxon>
        <taxon>Bacillota</taxon>
        <taxon>Bacilli</taxon>
        <taxon>Bacillales</taxon>
        <taxon>Paenibacillaceae</taxon>
        <taxon>Aneurinibacillus group</taxon>
        <taxon>Ammoniphilus</taxon>
    </lineage>
</organism>
<keyword evidence="2" id="KW-1185">Reference proteome</keyword>